<proteinExistence type="predicted"/>
<name>A0ABR7F4M6_9FIRM</name>
<dbReference type="InterPro" id="IPR050698">
    <property type="entry name" value="MBL"/>
</dbReference>
<dbReference type="InterPro" id="IPR036866">
    <property type="entry name" value="RibonucZ/Hydroxyglut_hydro"/>
</dbReference>
<accession>A0ABR7F4M6</accession>
<dbReference type="PANTHER" id="PTHR11203">
    <property type="entry name" value="CLEAVAGE AND POLYADENYLATION SPECIFICITY FACTOR FAMILY MEMBER"/>
    <property type="match status" value="1"/>
</dbReference>
<dbReference type="SMART" id="SM01027">
    <property type="entry name" value="Beta-Casp"/>
    <property type="match status" value="1"/>
</dbReference>
<feature type="domain" description="Metallo-beta-lactamase" evidence="2">
    <location>
        <begin position="13"/>
        <end position="245"/>
    </location>
</feature>
<dbReference type="Gene3D" id="3.60.15.10">
    <property type="entry name" value="Ribonuclease Z/Hydroxyacylglutathione hydrolase-like"/>
    <property type="match status" value="1"/>
</dbReference>
<evidence type="ECO:0000256" key="1">
    <source>
        <dbReference type="ARBA" id="ARBA00022801"/>
    </source>
</evidence>
<sequence>MILTFLGADHEVTGSCHFIQVGDKKVLVDCGMEQGKDIYVNQELPVLAGEIDYIFLTHAHIDHSGLIPLMVKQGFKGQVFATRATCDLCNIMLRDSAHIQEFEAEWRNRKAKRSGEAPYEPIYTMDDAVAACELLVPVDYDCMVKICDEISVRYEDAGHLLGSASIKMFLTEGEEKRTIIFSGDVGNINKPIIKDPTPMDGADYVLIESTYGDRLHGDRPDYVGALARILNETFERGGNVVIPSFAVGRTQEMLYFLRIIKKENMVPGFPHFQVYVDSPLAVEATNVFNNNIIDCFDDETMELINQGINPLRFEGLNVSVTTQDSIAINEDMKPKVILSASGMCEAGRIRHHLKHNLWREECTVLFVGYQAVGTLGRSLLEGAKSVKLFGEEIAVNAHIENLKGVSGHADQKGLINWMESMMKKPDKVFVVHGEDQVCDTFAELLSKQHGYDTYAPYSGTEFDLISGELIKEGIPQRIAEKAKKRRANGIYDNLVSAGNRLMAVIKRNEGGANKDLARFTSQIQSLCDKWDR</sequence>
<dbReference type="EMBL" id="JACOOZ010000008">
    <property type="protein sequence ID" value="MBC5668561.1"/>
    <property type="molecule type" value="Genomic_DNA"/>
</dbReference>
<evidence type="ECO:0000313" key="5">
    <source>
        <dbReference type="Proteomes" id="UP000597877"/>
    </source>
</evidence>
<dbReference type="RefSeq" id="WP_021951843.1">
    <property type="nucleotide sequence ID" value="NZ_JACOOZ010000008.1"/>
</dbReference>
<dbReference type="PANTHER" id="PTHR11203:SF37">
    <property type="entry name" value="INTEGRATOR COMPLEX SUBUNIT 11"/>
    <property type="match status" value="1"/>
</dbReference>
<evidence type="ECO:0000313" key="4">
    <source>
        <dbReference type="EMBL" id="MBC5668561.1"/>
    </source>
</evidence>
<organism evidence="4 5">
    <name type="scientific">Eubacterium segne</name>
    <dbReference type="NCBI Taxonomy" id="2763045"/>
    <lineage>
        <taxon>Bacteria</taxon>
        <taxon>Bacillati</taxon>
        <taxon>Bacillota</taxon>
        <taxon>Clostridia</taxon>
        <taxon>Eubacteriales</taxon>
        <taxon>Eubacteriaceae</taxon>
        <taxon>Eubacterium</taxon>
    </lineage>
</organism>
<evidence type="ECO:0000259" key="2">
    <source>
        <dbReference type="SMART" id="SM00849"/>
    </source>
</evidence>
<dbReference type="CDD" id="cd16295">
    <property type="entry name" value="TTHA0252-CPSF-like_MBL-fold"/>
    <property type="match status" value="1"/>
</dbReference>
<feature type="domain" description="Beta-Casp" evidence="3">
    <location>
        <begin position="250"/>
        <end position="379"/>
    </location>
</feature>
<dbReference type="Pfam" id="PF10996">
    <property type="entry name" value="Beta-Casp"/>
    <property type="match status" value="1"/>
</dbReference>
<dbReference type="Gene3D" id="3.40.50.10890">
    <property type="match status" value="1"/>
</dbReference>
<keyword evidence="1" id="KW-0378">Hydrolase</keyword>
<dbReference type="Pfam" id="PF07521">
    <property type="entry name" value="RMMBL"/>
    <property type="match status" value="1"/>
</dbReference>
<dbReference type="SMART" id="SM00849">
    <property type="entry name" value="Lactamase_B"/>
    <property type="match status" value="1"/>
</dbReference>
<dbReference type="InterPro" id="IPR011108">
    <property type="entry name" value="RMMBL"/>
</dbReference>
<dbReference type="InterPro" id="IPR001279">
    <property type="entry name" value="Metallo-B-lactamas"/>
</dbReference>
<dbReference type="SUPFAM" id="SSF56281">
    <property type="entry name" value="Metallo-hydrolase/oxidoreductase"/>
    <property type="match status" value="1"/>
</dbReference>
<keyword evidence="5" id="KW-1185">Reference proteome</keyword>
<reference evidence="4 5" key="1">
    <citation type="submission" date="2020-08" db="EMBL/GenBank/DDBJ databases">
        <title>Genome public.</title>
        <authorList>
            <person name="Liu C."/>
            <person name="Sun Q."/>
        </authorList>
    </citation>
    <scope>NUCLEOTIDE SEQUENCE [LARGE SCALE GENOMIC DNA]</scope>
    <source>
        <strain evidence="4 5">BX4</strain>
    </source>
</reference>
<gene>
    <name evidence="4" type="ORF">H8S00_11330</name>
</gene>
<dbReference type="InterPro" id="IPR022712">
    <property type="entry name" value="Beta_Casp"/>
</dbReference>
<protein>
    <submittedName>
        <fullName evidence="4">MBL fold metallo-hydrolase</fullName>
    </submittedName>
</protein>
<dbReference type="Pfam" id="PF00753">
    <property type="entry name" value="Lactamase_B"/>
    <property type="match status" value="1"/>
</dbReference>
<comment type="caution">
    <text evidence="4">The sequence shown here is derived from an EMBL/GenBank/DDBJ whole genome shotgun (WGS) entry which is preliminary data.</text>
</comment>
<evidence type="ECO:0000259" key="3">
    <source>
        <dbReference type="SMART" id="SM01027"/>
    </source>
</evidence>
<dbReference type="Proteomes" id="UP000597877">
    <property type="component" value="Unassembled WGS sequence"/>
</dbReference>